<reference evidence="6 7" key="1">
    <citation type="submission" date="2019-11" db="EMBL/GenBank/DDBJ databases">
        <authorList>
            <person name="Jiang L.-Q."/>
        </authorList>
    </citation>
    <scope>NUCLEOTIDE SEQUENCE [LARGE SCALE GENOMIC DNA]</scope>
    <source>
        <strain evidence="6 7">YIM 132087</strain>
    </source>
</reference>
<dbReference type="EMBL" id="WLYK01000001">
    <property type="protein sequence ID" value="MTD14004.1"/>
    <property type="molecule type" value="Genomic_DNA"/>
</dbReference>
<dbReference type="GO" id="GO:0030313">
    <property type="term" value="C:cell envelope"/>
    <property type="evidence" value="ECO:0007669"/>
    <property type="project" value="UniProtKB-SubCell"/>
</dbReference>
<name>A0A7K1FMA4_9ACTN</name>
<keyword evidence="7" id="KW-1185">Reference proteome</keyword>
<gene>
    <name evidence="6" type="ORF">GIS00_08610</name>
</gene>
<dbReference type="SUPFAM" id="SSF53822">
    <property type="entry name" value="Periplasmic binding protein-like I"/>
    <property type="match status" value="1"/>
</dbReference>
<feature type="compositionally biased region" description="Basic and acidic residues" evidence="4">
    <location>
        <begin position="23"/>
        <end position="32"/>
    </location>
</feature>
<keyword evidence="3" id="KW-0732">Signal</keyword>
<feature type="region of interest" description="Disordered" evidence="4">
    <location>
        <begin position="65"/>
        <end position="120"/>
    </location>
</feature>
<evidence type="ECO:0000256" key="3">
    <source>
        <dbReference type="ARBA" id="ARBA00022729"/>
    </source>
</evidence>
<evidence type="ECO:0000313" key="6">
    <source>
        <dbReference type="EMBL" id="MTD14004.1"/>
    </source>
</evidence>
<dbReference type="GO" id="GO:0030246">
    <property type="term" value="F:carbohydrate binding"/>
    <property type="evidence" value="ECO:0007669"/>
    <property type="project" value="UniProtKB-ARBA"/>
</dbReference>
<evidence type="ECO:0000256" key="1">
    <source>
        <dbReference type="ARBA" id="ARBA00004196"/>
    </source>
</evidence>
<feature type="region of interest" description="Disordered" evidence="4">
    <location>
        <begin position="1"/>
        <end position="43"/>
    </location>
</feature>
<dbReference type="CDD" id="cd06309">
    <property type="entry name" value="PBP1_galactofuranose_YtfQ-like"/>
    <property type="match status" value="1"/>
</dbReference>
<feature type="compositionally biased region" description="Low complexity" evidence="4">
    <location>
        <begin position="65"/>
        <end position="106"/>
    </location>
</feature>
<organism evidence="6 7">
    <name type="scientific">Nakamurella alba</name>
    <dbReference type="NCBI Taxonomy" id="2665158"/>
    <lineage>
        <taxon>Bacteria</taxon>
        <taxon>Bacillati</taxon>
        <taxon>Actinomycetota</taxon>
        <taxon>Actinomycetes</taxon>
        <taxon>Nakamurellales</taxon>
        <taxon>Nakamurellaceae</taxon>
        <taxon>Nakamurella</taxon>
    </lineage>
</organism>
<dbReference type="PANTHER" id="PTHR46847">
    <property type="entry name" value="D-ALLOSE-BINDING PERIPLASMIC PROTEIN-RELATED"/>
    <property type="match status" value="1"/>
</dbReference>
<protein>
    <submittedName>
        <fullName evidence="6">Substrate-binding domain-containing protein</fullName>
    </submittedName>
</protein>
<feature type="domain" description="Periplasmic binding protein" evidence="5">
    <location>
        <begin position="127"/>
        <end position="386"/>
    </location>
</feature>
<evidence type="ECO:0000256" key="2">
    <source>
        <dbReference type="ARBA" id="ARBA00007639"/>
    </source>
</evidence>
<evidence type="ECO:0000313" key="7">
    <source>
        <dbReference type="Proteomes" id="UP000460221"/>
    </source>
</evidence>
<dbReference type="InterPro" id="IPR028082">
    <property type="entry name" value="Peripla_BP_I"/>
</dbReference>
<dbReference type="Proteomes" id="UP000460221">
    <property type="component" value="Unassembled WGS sequence"/>
</dbReference>
<comment type="subcellular location">
    <subcellularLocation>
        <location evidence="1">Cell envelope</location>
    </subcellularLocation>
</comment>
<dbReference type="Pfam" id="PF13407">
    <property type="entry name" value="Peripla_BP_4"/>
    <property type="match status" value="1"/>
</dbReference>
<dbReference type="InterPro" id="IPR025997">
    <property type="entry name" value="SBP_2_dom"/>
</dbReference>
<comment type="similarity">
    <text evidence="2">Belongs to the bacterial solute-binding protein 2 family.</text>
</comment>
<feature type="compositionally biased region" description="Polar residues" evidence="4">
    <location>
        <begin position="1"/>
        <end position="11"/>
    </location>
</feature>
<accession>A0A7K1FMA4</accession>
<dbReference type="PANTHER" id="PTHR46847:SF3">
    <property type="entry name" value="GALACTOFURANOSE-BINDING PROTEIN YTFQ"/>
    <property type="match status" value="1"/>
</dbReference>
<evidence type="ECO:0000256" key="4">
    <source>
        <dbReference type="SAM" id="MobiDB-lite"/>
    </source>
</evidence>
<sequence>MPRSRSCSSSDAPPRRRAGPQHQRPEPDDHSHPHQRSSSVGGTPVFKKKFAIVAAAALALTLAACGSNSSSGSSSTPAAAGTSTAAAPTSADASTTAGGDSTAPSSPAEGGGELPPVDPAQLDGAVIGFAQVGSESGWRSANTDDIKATAEKYNVDLQFTSAEGDQAKQIASIKTFITQGVDLIAFSPVVETGWDSVLEEAKTAGIPVILTDRAVDSDPSLYKTFIGSDFIKEGEKAATWAKDEFADASEVNMVVLEGTTGSAPANDRKTGWENVLGADAKFKTLASQTGDFTRDGGKKVMEGFLAKYPDIDLVYAHNDDMGLGAIEAIEAAGKVPGKDIKIVTVDAVKAGMEALAAGKINYIVECSPLLGEQLFAASSAVLAGQEIPARIITIEGEFDQEQAKAALPDRKY</sequence>
<comment type="caution">
    <text evidence="6">The sequence shown here is derived from an EMBL/GenBank/DDBJ whole genome shotgun (WGS) entry which is preliminary data.</text>
</comment>
<proteinExistence type="inferred from homology"/>
<dbReference type="Gene3D" id="3.40.50.2300">
    <property type="match status" value="2"/>
</dbReference>
<dbReference type="AlphaFoldDB" id="A0A7K1FMA4"/>
<evidence type="ECO:0000259" key="5">
    <source>
        <dbReference type="Pfam" id="PF13407"/>
    </source>
</evidence>